<dbReference type="InterPro" id="IPR036880">
    <property type="entry name" value="Kunitz_BPTI_sf"/>
</dbReference>
<dbReference type="CDD" id="cd00109">
    <property type="entry name" value="Kunitz-type"/>
    <property type="match status" value="1"/>
</dbReference>
<dbReference type="PRINTS" id="PR00759">
    <property type="entry name" value="BASICPTASE"/>
</dbReference>
<evidence type="ECO:0000256" key="2">
    <source>
        <dbReference type="SAM" id="SignalP"/>
    </source>
</evidence>
<dbReference type="InterPro" id="IPR051388">
    <property type="entry name" value="Serpin_venom_toxin"/>
</dbReference>
<dbReference type="OrthoDB" id="4473401at2759"/>
<dbReference type="PROSITE" id="PS00280">
    <property type="entry name" value="BPTI_KUNITZ_1"/>
    <property type="match status" value="1"/>
</dbReference>
<keyword evidence="1" id="KW-1015">Disulfide bond</keyword>
<keyword evidence="2" id="KW-0732">Signal</keyword>
<feature type="domain" description="BPTI/Kunitz inhibitor" evidence="3">
    <location>
        <begin position="23"/>
        <end position="73"/>
    </location>
</feature>
<gene>
    <name evidence="4" type="ORF">HDID_LOCUS8428</name>
</gene>
<accession>A0A0R3SSW7</accession>
<dbReference type="SMART" id="SM00131">
    <property type="entry name" value="KU"/>
    <property type="match status" value="1"/>
</dbReference>
<reference evidence="4 5" key="2">
    <citation type="submission" date="2018-11" db="EMBL/GenBank/DDBJ databases">
        <authorList>
            <consortium name="Pathogen Informatics"/>
        </authorList>
    </citation>
    <scope>NUCLEOTIDE SEQUENCE [LARGE SCALE GENOMIC DNA]</scope>
</reference>
<evidence type="ECO:0000256" key="1">
    <source>
        <dbReference type="ARBA" id="ARBA00023157"/>
    </source>
</evidence>
<organism evidence="6">
    <name type="scientific">Hymenolepis diminuta</name>
    <name type="common">Rat tapeworm</name>
    <dbReference type="NCBI Taxonomy" id="6216"/>
    <lineage>
        <taxon>Eukaryota</taxon>
        <taxon>Metazoa</taxon>
        <taxon>Spiralia</taxon>
        <taxon>Lophotrochozoa</taxon>
        <taxon>Platyhelminthes</taxon>
        <taxon>Cestoda</taxon>
        <taxon>Eucestoda</taxon>
        <taxon>Cyclophyllidea</taxon>
        <taxon>Hymenolepididae</taxon>
        <taxon>Hymenolepis</taxon>
    </lineage>
</organism>
<dbReference type="FunFam" id="4.10.410.10:FF:000020">
    <property type="entry name" value="Collagen, type VI, alpha 3"/>
    <property type="match status" value="1"/>
</dbReference>
<evidence type="ECO:0000259" key="3">
    <source>
        <dbReference type="PROSITE" id="PS50279"/>
    </source>
</evidence>
<protein>
    <submittedName>
        <fullName evidence="6">BPTI/Kunitz inhibitor domain-containing protein</fullName>
    </submittedName>
</protein>
<proteinExistence type="predicted"/>
<dbReference type="EMBL" id="UYSG01011078">
    <property type="protein sequence ID" value="VDL60746.1"/>
    <property type="molecule type" value="Genomic_DNA"/>
</dbReference>
<dbReference type="InterPro" id="IPR002223">
    <property type="entry name" value="Kunitz_BPTI"/>
</dbReference>
<reference evidence="6" key="1">
    <citation type="submission" date="2017-02" db="UniProtKB">
        <authorList>
            <consortium name="WormBaseParasite"/>
        </authorList>
    </citation>
    <scope>IDENTIFICATION</scope>
</reference>
<dbReference type="Pfam" id="PF00014">
    <property type="entry name" value="Kunitz_BPTI"/>
    <property type="match status" value="1"/>
</dbReference>
<evidence type="ECO:0000313" key="6">
    <source>
        <dbReference type="WBParaSite" id="HDID_0000843001-mRNA-1"/>
    </source>
</evidence>
<dbReference type="InterPro" id="IPR020901">
    <property type="entry name" value="Prtase_inh_Kunz-CS"/>
</dbReference>
<evidence type="ECO:0000313" key="5">
    <source>
        <dbReference type="Proteomes" id="UP000274504"/>
    </source>
</evidence>
<dbReference type="SUPFAM" id="SSF57362">
    <property type="entry name" value="BPTI-like"/>
    <property type="match status" value="1"/>
</dbReference>
<dbReference type="PANTHER" id="PTHR46751:SF1">
    <property type="entry name" value="WAP FOUR-DISULFIDE CORE DOMAIN PROTEIN 6A"/>
    <property type="match status" value="1"/>
</dbReference>
<dbReference type="Proteomes" id="UP000274504">
    <property type="component" value="Unassembled WGS sequence"/>
</dbReference>
<name>A0A0R3SSW7_HYMDI</name>
<sequence length="79" mass="8958">MIAAFVLISLFVISFSEARFDPCTMPIERGHCRAYFPSWGMDVNTGECVKFIYGGCQGNLNRFSSKERCEYACGHLLKH</sequence>
<dbReference type="WBParaSite" id="HDID_0000843001-mRNA-1">
    <property type="protein sequence ID" value="HDID_0000843001-mRNA-1"/>
    <property type="gene ID" value="HDID_0000843001"/>
</dbReference>
<dbReference type="PROSITE" id="PS50279">
    <property type="entry name" value="BPTI_KUNITZ_2"/>
    <property type="match status" value="1"/>
</dbReference>
<dbReference type="GO" id="GO:0005615">
    <property type="term" value="C:extracellular space"/>
    <property type="evidence" value="ECO:0007669"/>
    <property type="project" value="TreeGrafter"/>
</dbReference>
<dbReference type="PANTHER" id="PTHR46751">
    <property type="entry name" value="EPPIN"/>
    <property type="match status" value="1"/>
</dbReference>
<dbReference type="AlphaFoldDB" id="A0A0R3SSW7"/>
<feature type="signal peptide" evidence="2">
    <location>
        <begin position="1"/>
        <end position="18"/>
    </location>
</feature>
<dbReference type="GO" id="GO:0004867">
    <property type="term" value="F:serine-type endopeptidase inhibitor activity"/>
    <property type="evidence" value="ECO:0007669"/>
    <property type="project" value="InterPro"/>
</dbReference>
<evidence type="ECO:0000313" key="4">
    <source>
        <dbReference type="EMBL" id="VDL60746.1"/>
    </source>
</evidence>
<feature type="chain" id="PRO_5043131459" evidence="2">
    <location>
        <begin position="19"/>
        <end position="79"/>
    </location>
</feature>
<dbReference type="Gene3D" id="4.10.410.10">
    <property type="entry name" value="Pancreatic trypsin inhibitor Kunitz domain"/>
    <property type="match status" value="1"/>
</dbReference>